<evidence type="ECO:0000256" key="6">
    <source>
        <dbReference type="ARBA" id="ARBA00022960"/>
    </source>
</evidence>
<evidence type="ECO:0000256" key="9">
    <source>
        <dbReference type="ARBA" id="ARBA00023136"/>
    </source>
</evidence>
<comment type="pathway">
    <text evidence="2">Cell wall biogenesis; peptidoglycan biosynthesis.</text>
</comment>
<feature type="transmembrane region" description="Helical" evidence="19">
    <location>
        <begin position="74"/>
        <end position="94"/>
    </location>
</feature>
<keyword evidence="9 19" id="KW-0472">Membrane</keyword>
<evidence type="ECO:0000256" key="2">
    <source>
        <dbReference type="ARBA" id="ARBA00004752"/>
    </source>
</evidence>
<dbReference type="GO" id="GO:0051301">
    <property type="term" value="P:cell division"/>
    <property type="evidence" value="ECO:0007669"/>
    <property type="project" value="InterPro"/>
</dbReference>
<evidence type="ECO:0000256" key="5">
    <source>
        <dbReference type="ARBA" id="ARBA00022692"/>
    </source>
</evidence>
<sequence length="439" mass="46389">MANSRKPSRSSGSAPRRTRTSRGGTGSGSDAKGGRKSGGSGSGRQVYPDADRFNSYTGIRALLNPIWCYHGFRIAVLALTCFGVVMVFSSSAVTMISQGSSPWKQALSQGVYCILGLILGWVASRVPHGTYQRYGFGFVCGSIVLQLLTITPLGVSVNGNAGWIGIPGVFTMQPAEIVKLALCIWMPSAMLVAVERYEQLGLKAYTKPVGVFVCTLGAVMVGKDLGTTMILVFIGVTSLLIGGFPGRWLLGVGAVLAVCIALFVIGSPNRMRRIMATYQPCTTDAQQDVCYQAIHAKFAMGSGGLLGVGIGNSREKWNYLPEAHNDFIYAIIGEETGFLGAVMVIALFAVLGWSLVCVALHMRHRYVSTVLVCITVWIVGQALVNIMVVVGLLPVMGIPMPFISAGGSSLIMCLVAAGVAASMMRAQPQIKAATATLGS</sequence>
<dbReference type="PANTHER" id="PTHR30474:SF2">
    <property type="entry name" value="PEPTIDOGLYCAN GLYCOSYLTRANSFERASE FTSW-RELATED"/>
    <property type="match status" value="1"/>
</dbReference>
<accession>A0A087C1E4</accession>
<comment type="function">
    <text evidence="17">Peptidoglycan polymerase that is essential for cell division.</text>
</comment>
<feature type="transmembrane region" description="Helical" evidence="19">
    <location>
        <begin position="248"/>
        <end position="268"/>
    </location>
</feature>
<dbReference type="InterPro" id="IPR018365">
    <property type="entry name" value="Cell_cycle_FtsW-rel_CS"/>
</dbReference>
<evidence type="ECO:0000256" key="19">
    <source>
        <dbReference type="SAM" id="Phobius"/>
    </source>
</evidence>
<evidence type="ECO:0000256" key="18">
    <source>
        <dbReference type="SAM" id="MobiDB-lite"/>
    </source>
</evidence>
<evidence type="ECO:0000256" key="15">
    <source>
        <dbReference type="ARBA" id="ARBA00044770"/>
    </source>
</evidence>
<proteinExistence type="inferred from homology"/>
<dbReference type="EMBL" id="JGZE01000010">
    <property type="protein sequence ID" value="KFI77094.1"/>
    <property type="molecule type" value="Genomic_DNA"/>
</dbReference>
<dbReference type="Proteomes" id="UP000029082">
    <property type="component" value="Unassembled WGS sequence"/>
</dbReference>
<keyword evidence="6" id="KW-0133">Cell shape</keyword>
<feature type="transmembrane region" description="Helical" evidence="19">
    <location>
        <begin position="209"/>
        <end position="242"/>
    </location>
</feature>
<dbReference type="OrthoDB" id="9768187at2"/>
<feature type="transmembrane region" description="Helical" evidence="19">
    <location>
        <begin position="106"/>
        <end position="124"/>
    </location>
</feature>
<dbReference type="EC" id="2.4.99.28" evidence="15"/>
<comment type="catalytic activity">
    <reaction evidence="16">
        <text>[GlcNAc-(1-&gt;4)-Mur2Ac(oyl-L-Ala-gamma-D-Glu-L-Lys-D-Ala-D-Ala)](n)-di-trans,octa-cis-undecaprenyl diphosphate + beta-D-GlcNAc-(1-&gt;4)-Mur2Ac(oyl-L-Ala-gamma-D-Glu-L-Lys-D-Ala-D-Ala)-di-trans,octa-cis-undecaprenyl diphosphate = [GlcNAc-(1-&gt;4)-Mur2Ac(oyl-L-Ala-gamma-D-Glu-L-Lys-D-Ala-D-Ala)](n+1)-di-trans,octa-cis-undecaprenyl diphosphate + di-trans,octa-cis-undecaprenyl diphosphate + H(+)</text>
        <dbReference type="Rhea" id="RHEA:23708"/>
        <dbReference type="Rhea" id="RHEA-COMP:9602"/>
        <dbReference type="Rhea" id="RHEA-COMP:9603"/>
        <dbReference type="ChEBI" id="CHEBI:15378"/>
        <dbReference type="ChEBI" id="CHEBI:58405"/>
        <dbReference type="ChEBI" id="CHEBI:60033"/>
        <dbReference type="ChEBI" id="CHEBI:78435"/>
        <dbReference type="EC" id="2.4.99.28"/>
    </reaction>
</comment>
<keyword evidence="21" id="KW-1185">Reference proteome</keyword>
<keyword evidence="7" id="KW-0573">Peptidoglycan synthesis</keyword>
<evidence type="ECO:0000313" key="21">
    <source>
        <dbReference type="Proteomes" id="UP000029082"/>
    </source>
</evidence>
<dbReference type="InterPro" id="IPR001182">
    <property type="entry name" value="FtsW/RodA"/>
</dbReference>
<evidence type="ECO:0000256" key="3">
    <source>
        <dbReference type="ARBA" id="ARBA00022676"/>
    </source>
</evidence>
<feature type="transmembrane region" description="Helical" evidence="19">
    <location>
        <begin position="370"/>
        <end position="396"/>
    </location>
</feature>
<feature type="transmembrane region" description="Helical" evidence="19">
    <location>
        <begin position="136"/>
        <end position="157"/>
    </location>
</feature>
<evidence type="ECO:0000256" key="17">
    <source>
        <dbReference type="ARBA" id="ARBA00049966"/>
    </source>
</evidence>
<reference evidence="20 21" key="1">
    <citation type="submission" date="2014-03" db="EMBL/GenBank/DDBJ databases">
        <title>Genomics of Bifidobacteria.</title>
        <authorList>
            <person name="Ventura M."/>
            <person name="Milani C."/>
            <person name="Lugli G.A."/>
        </authorList>
    </citation>
    <scope>NUCLEOTIDE SEQUENCE [LARGE SCALE GENOMIC DNA]</scope>
    <source>
        <strain evidence="20 21">DSM 21395</strain>
    </source>
</reference>
<dbReference type="AlphaFoldDB" id="A0A087C1E4"/>
<evidence type="ECO:0000313" key="20">
    <source>
        <dbReference type="EMBL" id="KFI77094.1"/>
    </source>
</evidence>
<evidence type="ECO:0000256" key="12">
    <source>
        <dbReference type="ARBA" id="ARBA00038053"/>
    </source>
</evidence>
<dbReference type="Pfam" id="PF01098">
    <property type="entry name" value="FTSW_RODA_SPOVE"/>
    <property type="match status" value="1"/>
</dbReference>
<dbReference type="GO" id="GO:0005886">
    <property type="term" value="C:plasma membrane"/>
    <property type="evidence" value="ECO:0007669"/>
    <property type="project" value="TreeGrafter"/>
</dbReference>
<comment type="subcellular location">
    <subcellularLocation>
        <location evidence="1">Membrane</location>
        <topology evidence="1">Multi-pass membrane protein</topology>
    </subcellularLocation>
</comment>
<dbReference type="GO" id="GO:0008955">
    <property type="term" value="F:peptidoglycan glycosyltransferase activity"/>
    <property type="evidence" value="ECO:0007669"/>
    <property type="project" value="UniProtKB-EC"/>
</dbReference>
<feature type="transmembrane region" description="Helical" evidence="19">
    <location>
        <begin position="289"/>
        <end position="310"/>
    </location>
</feature>
<evidence type="ECO:0000256" key="13">
    <source>
        <dbReference type="ARBA" id="ARBA00041185"/>
    </source>
</evidence>
<evidence type="ECO:0000256" key="10">
    <source>
        <dbReference type="ARBA" id="ARBA00032370"/>
    </source>
</evidence>
<feature type="transmembrane region" description="Helical" evidence="19">
    <location>
        <begin position="338"/>
        <end position="358"/>
    </location>
</feature>
<evidence type="ECO:0000256" key="8">
    <source>
        <dbReference type="ARBA" id="ARBA00022989"/>
    </source>
</evidence>
<evidence type="ECO:0000256" key="1">
    <source>
        <dbReference type="ARBA" id="ARBA00004141"/>
    </source>
</evidence>
<evidence type="ECO:0000256" key="11">
    <source>
        <dbReference type="ARBA" id="ARBA00033270"/>
    </source>
</evidence>
<evidence type="ECO:0000256" key="4">
    <source>
        <dbReference type="ARBA" id="ARBA00022679"/>
    </source>
</evidence>
<dbReference type="GO" id="GO:0032153">
    <property type="term" value="C:cell division site"/>
    <property type="evidence" value="ECO:0007669"/>
    <property type="project" value="TreeGrafter"/>
</dbReference>
<evidence type="ECO:0000256" key="14">
    <source>
        <dbReference type="ARBA" id="ARBA00041418"/>
    </source>
</evidence>
<dbReference type="PANTHER" id="PTHR30474">
    <property type="entry name" value="CELL CYCLE PROTEIN"/>
    <property type="match status" value="1"/>
</dbReference>
<evidence type="ECO:0000256" key="7">
    <source>
        <dbReference type="ARBA" id="ARBA00022984"/>
    </source>
</evidence>
<dbReference type="GO" id="GO:0009252">
    <property type="term" value="P:peptidoglycan biosynthetic process"/>
    <property type="evidence" value="ECO:0007669"/>
    <property type="project" value="UniProtKB-KW"/>
</dbReference>
<keyword evidence="4" id="KW-0808">Transferase</keyword>
<dbReference type="GO" id="GO:0008360">
    <property type="term" value="P:regulation of cell shape"/>
    <property type="evidence" value="ECO:0007669"/>
    <property type="project" value="UniProtKB-KW"/>
</dbReference>
<keyword evidence="8 19" id="KW-1133">Transmembrane helix</keyword>
<dbReference type="PROSITE" id="PS00428">
    <property type="entry name" value="FTSW_RODA_SPOVE"/>
    <property type="match status" value="1"/>
</dbReference>
<comment type="similarity">
    <text evidence="12">Belongs to the SEDS family. FtsW subfamily.</text>
</comment>
<dbReference type="eggNOG" id="COG0772">
    <property type="taxonomic scope" value="Bacteria"/>
</dbReference>
<evidence type="ECO:0000256" key="16">
    <source>
        <dbReference type="ARBA" id="ARBA00049902"/>
    </source>
</evidence>
<protein>
    <recommendedName>
        <fullName evidence="13">Probable peptidoglycan glycosyltransferase FtsW</fullName>
        <ecNumber evidence="15">2.4.99.28</ecNumber>
    </recommendedName>
    <alternativeName>
        <fullName evidence="14">Cell division protein FtsW</fullName>
    </alternativeName>
    <alternativeName>
        <fullName evidence="11">Cell wall polymerase</fullName>
    </alternativeName>
    <alternativeName>
        <fullName evidence="10">Peptidoglycan polymerase</fullName>
    </alternativeName>
</protein>
<keyword evidence="5 19" id="KW-0812">Transmembrane</keyword>
<dbReference type="RefSeq" id="WP_051917905.1">
    <property type="nucleotide sequence ID" value="NZ_JDUO01000001.1"/>
</dbReference>
<gene>
    <name evidence="20" type="ORF">BMON_0654</name>
</gene>
<feature type="transmembrane region" description="Helical" evidence="19">
    <location>
        <begin position="402"/>
        <end position="421"/>
    </location>
</feature>
<feature type="transmembrane region" description="Helical" evidence="19">
    <location>
        <begin position="177"/>
        <end position="197"/>
    </location>
</feature>
<organism evidence="20 21">
    <name type="scientific">Bifidobacterium mongoliense DSM 21395</name>
    <dbReference type="NCBI Taxonomy" id="1437603"/>
    <lineage>
        <taxon>Bacteria</taxon>
        <taxon>Bacillati</taxon>
        <taxon>Actinomycetota</taxon>
        <taxon>Actinomycetes</taxon>
        <taxon>Bifidobacteriales</taxon>
        <taxon>Bifidobacteriaceae</taxon>
        <taxon>Bifidobacterium</taxon>
    </lineage>
</organism>
<feature type="region of interest" description="Disordered" evidence="18">
    <location>
        <begin position="1"/>
        <end position="46"/>
    </location>
</feature>
<comment type="caution">
    <text evidence="20">The sequence shown here is derived from an EMBL/GenBank/DDBJ whole genome shotgun (WGS) entry which is preliminary data.</text>
</comment>
<dbReference type="STRING" id="1437603.GCA_000771525_00260"/>
<dbReference type="GeneID" id="93093808"/>
<dbReference type="GO" id="GO:0015648">
    <property type="term" value="F:lipid-linked peptidoglycan transporter activity"/>
    <property type="evidence" value="ECO:0007669"/>
    <property type="project" value="TreeGrafter"/>
</dbReference>
<keyword evidence="3" id="KW-0328">Glycosyltransferase</keyword>
<name>A0A087C1E4_9BIFI</name>